<organism evidence="1 2">
    <name type="scientific">Sphagnum troendelagicum</name>
    <dbReference type="NCBI Taxonomy" id="128251"/>
    <lineage>
        <taxon>Eukaryota</taxon>
        <taxon>Viridiplantae</taxon>
        <taxon>Streptophyta</taxon>
        <taxon>Embryophyta</taxon>
        <taxon>Bryophyta</taxon>
        <taxon>Sphagnophytina</taxon>
        <taxon>Sphagnopsida</taxon>
        <taxon>Sphagnales</taxon>
        <taxon>Sphagnaceae</taxon>
        <taxon>Sphagnum</taxon>
    </lineage>
</organism>
<sequence>MQCFESLDDAKKKSFVDLTNKNPQYAVIPFTSKNRPSTNKLWDRMGQVVVKANGKWVCLDVEVDDKGRTKTLYMYICIKPTCFSIYVYNS</sequence>
<dbReference type="Proteomes" id="UP001497512">
    <property type="component" value="Chromosome 2"/>
</dbReference>
<dbReference type="EMBL" id="OZ019894">
    <property type="protein sequence ID" value="CAK9215037.1"/>
    <property type="molecule type" value="Genomic_DNA"/>
</dbReference>
<evidence type="ECO:0000313" key="1">
    <source>
        <dbReference type="EMBL" id="CAK9215037.1"/>
    </source>
</evidence>
<accession>A0ABP0U8A0</accession>
<keyword evidence="2" id="KW-1185">Reference proteome</keyword>
<gene>
    <name evidence="1" type="ORF">CSSPTR1EN2_LOCUS12531</name>
</gene>
<proteinExistence type="predicted"/>
<protein>
    <submittedName>
        <fullName evidence="1">Uncharacterized protein</fullName>
    </submittedName>
</protein>
<evidence type="ECO:0000313" key="2">
    <source>
        <dbReference type="Proteomes" id="UP001497512"/>
    </source>
</evidence>
<reference evidence="1" key="1">
    <citation type="submission" date="2024-02" db="EMBL/GenBank/DDBJ databases">
        <authorList>
            <consortium name="ELIXIR-Norway"/>
            <consortium name="Elixir Norway"/>
        </authorList>
    </citation>
    <scope>NUCLEOTIDE SEQUENCE</scope>
</reference>
<name>A0ABP0U8A0_9BRYO</name>